<sequence length="115" mass="12733">MAESNQCSTCQKSIGVMHCTVCDEHFCAQDFEGHLEILSTEMEELIKERNRLQENINTTTEGNNSHNEQASTVIDGSAQATVSPPQEQRHGDGVTRKDDSGPYHSPNPYHPHGPN</sequence>
<gene>
    <name evidence="2" type="ORF">IZO911_LOCUS11932</name>
</gene>
<feature type="region of interest" description="Disordered" evidence="1">
    <location>
        <begin position="55"/>
        <end position="115"/>
    </location>
</feature>
<dbReference type="AlphaFoldDB" id="A0A813Z7L3"/>
<dbReference type="Proteomes" id="UP000663860">
    <property type="component" value="Unassembled WGS sequence"/>
</dbReference>
<dbReference type="EMBL" id="CAJNOE010000091">
    <property type="protein sequence ID" value="CAF0894985.1"/>
    <property type="molecule type" value="Genomic_DNA"/>
</dbReference>
<organism evidence="2 3">
    <name type="scientific">Adineta steineri</name>
    <dbReference type="NCBI Taxonomy" id="433720"/>
    <lineage>
        <taxon>Eukaryota</taxon>
        <taxon>Metazoa</taxon>
        <taxon>Spiralia</taxon>
        <taxon>Gnathifera</taxon>
        <taxon>Rotifera</taxon>
        <taxon>Eurotatoria</taxon>
        <taxon>Bdelloidea</taxon>
        <taxon>Adinetida</taxon>
        <taxon>Adinetidae</taxon>
        <taxon>Adineta</taxon>
    </lineage>
</organism>
<reference evidence="2" key="1">
    <citation type="submission" date="2021-02" db="EMBL/GenBank/DDBJ databases">
        <authorList>
            <person name="Nowell W R."/>
        </authorList>
    </citation>
    <scope>NUCLEOTIDE SEQUENCE</scope>
</reference>
<protein>
    <submittedName>
        <fullName evidence="2">Uncharacterized protein</fullName>
    </submittedName>
</protein>
<comment type="caution">
    <text evidence="2">The sequence shown here is derived from an EMBL/GenBank/DDBJ whole genome shotgun (WGS) entry which is preliminary data.</text>
</comment>
<name>A0A813Z7L3_9BILA</name>
<evidence type="ECO:0000313" key="3">
    <source>
        <dbReference type="Proteomes" id="UP000663860"/>
    </source>
</evidence>
<accession>A0A813Z7L3</accession>
<feature type="compositionally biased region" description="Basic and acidic residues" evidence="1">
    <location>
        <begin position="87"/>
        <end position="101"/>
    </location>
</feature>
<evidence type="ECO:0000256" key="1">
    <source>
        <dbReference type="SAM" id="MobiDB-lite"/>
    </source>
</evidence>
<feature type="compositionally biased region" description="Polar residues" evidence="1">
    <location>
        <begin position="55"/>
        <end position="86"/>
    </location>
</feature>
<proteinExistence type="predicted"/>
<evidence type="ECO:0000313" key="2">
    <source>
        <dbReference type="EMBL" id="CAF0894985.1"/>
    </source>
</evidence>